<gene>
    <name evidence="3" type="ORF">CHYS00102_LOCUS3595</name>
</gene>
<proteinExistence type="predicted"/>
<organism evidence="3">
    <name type="scientific">Corethron hystrix</name>
    <dbReference type="NCBI Taxonomy" id="216773"/>
    <lineage>
        <taxon>Eukaryota</taxon>
        <taxon>Sar</taxon>
        <taxon>Stramenopiles</taxon>
        <taxon>Ochrophyta</taxon>
        <taxon>Bacillariophyta</taxon>
        <taxon>Coscinodiscophyceae</taxon>
        <taxon>Corethrophycidae</taxon>
        <taxon>Corethrales</taxon>
        <taxon>Corethraceae</taxon>
        <taxon>Corethron</taxon>
    </lineage>
</organism>
<dbReference type="EMBL" id="HBFR01005159">
    <property type="protein sequence ID" value="CAD8876417.1"/>
    <property type="molecule type" value="Transcribed_RNA"/>
</dbReference>
<feature type="signal peptide" evidence="1">
    <location>
        <begin position="1"/>
        <end position="20"/>
    </location>
</feature>
<feature type="domain" description="Rubisco accumulation factor 1 C-terminal" evidence="2">
    <location>
        <begin position="58"/>
        <end position="204"/>
    </location>
</feature>
<keyword evidence="1" id="KW-0732">Signal</keyword>
<dbReference type="AlphaFoldDB" id="A0A7S1FMT3"/>
<evidence type="ECO:0000256" key="1">
    <source>
        <dbReference type="SAM" id="SignalP"/>
    </source>
</evidence>
<name>A0A7S1FMT3_9STRA</name>
<dbReference type="Pfam" id="PF18087">
    <property type="entry name" value="RuBisCo_chap_C"/>
    <property type="match status" value="1"/>
</dbReference>
<sequence length="226" mass="24670">MMKSNMRFFTVLSLPFFAIAVRRDGLAFVTSASRPRTSSPSFTAAAATKHGEESCFLPLKQLDEEYITPRIVRVAGMYPGLTVSEFYGPSSDDAAETGQWTYDFSDPDGPQMGTVAFEGSPLVAATVDPVAVVCEHTSIGIPMPDILAEPVDVISLIDRSDKSFDERKFLVTSTGPDSEISIGAYTSKKDMPEGSEIVGRVIMVQIPWLPCMQKKKSGFMEDDALY</sequence>
<reference evidence="3" key="1">
    <citation type="submission" date="2021-01" db="EMBL/GenBank/DDBJ databases">
        <authorList>
            <person name="Corre E."/>
            <person name="Pelletier E."/>
            <person name="Niang G."/>
            <person name="Scheremetjew M."/>
            <person name="Finn R."/>
            <person name="Kale V."/>
            <person name="Holt S."/>
            <person name="Cochrane G."/>
            <person name="Meng A."/>
            <person name="Brown T."/>
            <person name="Cohen L."/>
        </authorList>
    </citation>
    <scope>NUCLEOTIDE SEQUENCE</scope>
    <source>
        <strain evidence="3">308</strain>
    </source>
</reference>
<accession>A0A7S1FMT3</accession>
<protein>
    <recommendedName>
        <fullName evidence="2">Rubisco accumulation factor 1 C-terminal domain-containing protein</fullName>
    </recommendedName>
</protein>
<feature type="chain" id="PRO_5031043256" description="Rubisco accumulation factor 1 C-terminal domain-containing protein" evidence="1">
    <location>
        <begin position="21"/>
        <end position="226"/>
    </location>
</feature>
<evidence type="ECO:0000259" key="2">
    <source>
        <dbReference type="Pfam" id="PF18087"/>
    </source>
</evidence>
<dbReference type="InterPro" id="IPR040858">
    <property type="entry name" value="Raf1_C"/>
</dbReference>
<evidence type="ECO:0000313" key="3">
    <source>
        <dbReference type="EMBL" id="CAD8876417.1"/>
    </source>
</evidence>